<reference evidence="8 9" key="1">
    <citation type="submission" date="2024-04" db="EMBL/GenBank/DDBJ databases">
        <title>Phyllosticta paracitricarpa is synonymous to the EU quarantine fungus P. citricarpa based on phylogenomic analyses.</title>
        <authorList>
            <consortium name="Lawrence Berkeley National Laboratory"/>
            <person name="Van ingen-buijs V.A."/>
            <person name="Van westerhoven A.C."/>
            <person name="Haridas S."/>
            <person name="Skiadas P."/>
            <person name="Martin F."/>
            <person name="Groenewald J.Z."/>
            <person name="Crous P.W."/>
            <person name="Seidl M.F."/>
        </authorList>
    </citation>
    <scope>NUCLEOTIDE SEQUENCE [LARGE SCALE GENOMIC DNA]</scope>
    <source>
        <strain evidence="8 9">CPC 17464</strain>
    </source>
</reference>
<evidence type="ECO:0000313" key="9">
    <source>
        <dbReference type="Proteomes" id="UP001360953"/>
    </source>
</evidence>
<name>A0ABR1LWS8_9PEZI</name>
<gene>
    <name evidence="8" type="ORF">J3D65DRAFT_287886</name>
</gene>
<evidence type="ECO:0000259" key="7">
    <source>
        <dbReference type="PROSITE" id="PS50053"/>
    </source>
</evidence>
<evidence type="ECO:0000256" key="2">
    <source>
        <dbReference type="ARBA" id="ARBA00022670"/>
    </source>
</evidence>
<dbReference type="InterPro" id="IPR029071">
    <property type="entry name" value="Ubiquitin-like_domsf"/>
</dbReference>
<dbReference type="RefSeq" id="XP_066656917.1">
    <property type="nucleotide sequence ID" value="XM_066795131.1"/>
</dbReference>
<evidence type="ECO:0000256" key="4">
    <source>
        <dbReference type="ARBA" id="ARBA00022801"/>
    </source>
</evidence>
<evidence type="ECO:0000256" key="6">
    <source>
        <dbReference type="SAM" id="MobiDB-lite"/>
    </source>
</evidence>
<keyword evidence="4" id="KW-0378">Hydrolase</keyword>
<evidence type="ECO:0000313" key="8">
    <source>
        <dbReference type="EMBL" id="KAK7539646.1"/>
    </source>
</evidence>
<dbReference type="InterPro" id="IPR033882">
    <property type="entry name" value="DDI1_N"/>
</dbReference>
<dbReference type="SMART" id="SM00213">
    <property type="entry name" value="UBQ"/>
    <property type="match status" value="1"/>
</dbReference>
<dbReference type="CDD" id="cd01796">
    <property type="entry name" value="Ubl_Ddi1_like"/>
    <property type="match status" value="1"/>
</dbReference>
<dbReference type="Proteomes" id="UP001360953">
    <property type="component" value="Unassembled WGS sequence"/>
</dbReference>
<keyword evidence="3" id="KW-0064">Aspartyl protease</keyword>
<organism evidence="8 9">
    <name type="scientific">Phyllosticta citribraziliensis</name>
    <dbReference type="NCBI Taxonomy" id="989973"/>
    <lineage>
        <taxon>Eukaryota</taxon>
        <taxon>Fungi</taxon>
        <taxon>Dikarya</taxon>
        <taxon>Ascomycota</taxon>
        <taxon>Pezizomycotina</taxon>
        <taxon>Dothideomycetes</taxon>
        <taxon>Dothideomycetes incertae sedis</taxon>
        <taxon>Botryosphaeriales</taxon>
        <taxon>Phyllostictaceae</taxon>
        <taxon>Phyllosticta</taxon>
    </lineage>
</organism>
<comment type="caution">
    <text evidence="8">The sequence shown here is derived from an EMBL/GenBank/DDBJ whole genome shotgun (WGS) entry which is preliminary data.</text>
</comment>
<dbReference type="PANTHER" id="PTHR12917">
    <property type="entry name" value="ASPARTYL PROTEASE DDI-RELATED"/>
    <property type="match status" value="1"/>
</dbReference>
<keyword evidence="2" id="KW-0645">Protease</keyword>
<dbReference type="SUPFAM" id="SSF54236">
    <property type="entry name" value="Ubiquitin-like"/>
    <property type="match status" value="1"/>
</dbReference>
<dbReference type="PANTHER" id="PTHR12917:SF1">
    <property type="entry name" value="AT13091P"/>
    <property type="match status" value="1"/>
</dbReference>
<evidence type="ECO:0000256" key="3">
    <source>
        <dbReference type="ARBA" id="ARBA00022750"/>
    </source>
</evidence>
<accession>A0ABR1LWS8</accession>
<dbReference type="PROSITE" id="PS50053">
    <property type="entry name" value="UBIQUITIN_2"/>
    <property type="match status" value="1"/>
</dbReference>
<evidence type="ECO:0000256" key="5">
    <source>
        <dbReference type="SAM" id="Coils"/>
    </source>
</evidence>
<keyword evidence="9" id="KW-1185">Reference proteome</keyword>
<proteinExistence type="inferred from homology"/>
<feature type="region of interest" description="Disordered" evidence="6">
    <location>
        <begin position="82"/>
        <end position="104"/>
    </location>
</feature>
<comment type="similarity">
    <text evidence="1">Belongs to the DDI1 family.</text>
</comment>
<evidence type="ECO:0000256" key="1">
    <source>
        <dbReference type="ARBA" id="ARBA00009136"/>
    </source>
</evidence>
<feature type="domain" description="Ubiquitin-like" evidence="7">
    <location>
        <begin position="4"/>
        <end position="84"/>
    </location>
</feature>
<protein>
    <recommendedName>
        <fullName evidence="7">Ubiquitin-like domain-containing protein</fullName>
    </recommendedName>
</protein>
<dbReference type="InterPro" id="IPR000626">
    <property type="entry name" value="Ubiquitin-like_dom"/>
</dbReference>
<dbReference type="Pfam" id="PF00240">
    <property type="entry name" value="ubiquitin"/>
    <property type="match status" value="1"/>
</dbReference>
<feature type="coiled-coil region" evidence="5">
    <location>
        <begin position="145"/>
        <end position="172"/>
    </location>
</feature>
<dbReference type="EMBL" id="JBBPEH010000004">
    <property type="protein sequence ID" value="KAK7539646.1"/>
    <property type="molecule type" value="Genomic_DNA"/>
</dbReference>
<sequence length="301" mass="33422">MPRITISITAPDDPADSSIVSLDLPPGLTILDLKNFVQSETKFPVESQQFYLNGSILNGDSKTLEEAGLNDGEMLALLIKRPQRAAHAQPRSGTPQTQPGGMPRNAADEIETIRLRILGDQNALTQIQQGNPQLAAAINDPNRWREEWTNARRDEQRQQREHQRQLELLNADPFDVEAQAKIEEIIRQERVIENLQHAYEHIPEGKLDIPFGSVFVLVFPLHHLHIDFPFRPCLGYIGCGSVFVSQKRRGHRSGLLDQSASSLELRASLHSLATAAKPGMDGPGCASKRPTCPPRATPYQG</sequence>
<feature type="region of interest" description="Disordered" evidence="6">
    <location>
        <begin position="277"/>
        <end position="301"/>
    </location>
</feature>
<dbReference type="Gene3D" id="3.10.20.90">
    <property type="entry name" value="Phosphatidylinositol 3-kinase Catalytic Subunit, Chain A, domain 1"/>
    <property type="match status" value="1"/>
</dbReference>
<feature type="compositionally biased region" description="Pro residues" evidence="6">
    <location>
        <begin position="291"/>
        <end position="301"/>
    </location>
</feature>
<dbReference type="GeneID" id="92028037"/>
<keyword evidence="5" id="KW-0175">Coiled coil</keyword>